<evidence type="ECO:0000313" key="9">
    <source>
        <dbReference type="Proteomes" id="UP000707206"/>
    </source>
</evidence>
<keyword evidence="6" id="KW-0106">Calcium</keyword>
<keyword evidence="3" id="KW-0479">Metal-binding</keyword>
<evidence type="ECO:0000256" key="1">
    <source>
        <dbReference type="ARBA" id="ARBA00001913"/>
    </source>
</evidence>
<dbReference type="AlphaFoldDB" id="A0A967E642"/>
<keyword evidence="4" id="KW-0732">Signal</keyword>
<dbReference type="Proteomes" id="UP000707206">
    <property type="component" value="Unassembled WGS sequence"/>
</dbReference>
<comment type="caution">
    <text evidence="8">The sequence shown here is derived from an EMBL/GenBank/DDBJ whole genome shotgun (WGS) entry which is preliminary data.</text>
</comment>
<gene>
    <name evidence="8" type="ORF">FK220_012185</name>
</gene>
<proteinExistence type="inferred from homology"/>
<evidence type="ECO:0000256" key="2">
    <source>
        <dbReference type="ARBA" id="ARBA00008779"/>
    </source>
</evidence>
<evidence type="ECO:0000256" key="3">
    <source>
        <dbReference type="ARBA" id="ARBA00022723"/>
    </source>
</evidence>
<name>A0A967E642_9FLAO</name>
<evidence type="ECO:0000259" key="7">
    <source>
        <dbReference type="Pfam" id="PF00884"/>
    </source>
</evidence>
<dbReference type="InterPro" id="IPR017850">
    <property type="entry name" value="Alkaline_phosphatase_core_sf"/>
</dbReference>
<organism evidence="8 9">
    <name type="scientific">Pelagihabitans pacificus</name>
    <dbReference type="NCBI Taxonomy" id="2696054"/>
    <lineage>
        <taxon>Bacteria</taxon>
        <taxon>Pseudomonadati</taxon>
        <taxon>Bacteroidota</taxon>
        <taxon>Flavobacteriia</taxon>
        <taxon>Flavobacteriales</taxon>
        <taxon>Flavobacteriaceae</taxon>
        <taxon>Pelagihabitans</taxon>
    </lineage>
</organism>
<dbReference type="InterPro" id="IPR050738">
    <property type="entry name" value="Sulfatase"/>
</dbReference>
<evidence type="ECO:0000256" key="5">
    <source>
        <dbReference type="ARBA" id="ARBA00022801"/>
    </source>
</evidence>
<dbReference type="Pfam" id="PF00884">
    <property type="entry name" value="Sulfatase"/>
    <property type="match status" value="1"/>
</dbReference>
<keyword evidence="9" id="KW-1185">Reference proteome</keyword>
<dbReference type="RefSeq" id="WP_152574605.1">
    <property type="nucleotide sequence ID" value="NZ_VIKU02000003.1"/>
</dbReference>
<accession>A0A967E642</accession>
<dbReference type="GO" id="GO:0004065">
    <property type="term" value="F:arylsulfatase activity"/>
    <property type="evidence" value="ECO:0007669"/>
    <property type="project" value="TreeGrafter"/>
</dbReference>
<dbReference type="GO" id="GO:0046872">
    <property type="term" value="F:metal ion binding"/>
    <property type="evidence" value="ECO:0007669"/>
    <property type="project" value="UniProtKB-KW"/>
</dbReference>
<dbReference type="SUPFAM" id="SSF53649">
    <property type="entry name" value="Alkaline phosphatase-like"/>
    <property type="match status" value="1"/>
</dbReference>
<evidence type="ECO:0000256" key="6">
    <source>
        <dbReference type="ARBA" id="ARBA00022837"/>
    </source>
</evidence>
<reference evidence="8" key="2">
    <citation type="submission" date="2020-03" db="EMBL/GenBank/DDBJ databases">
        <title>Flavobacteriaceae bacterium strain TP-CH-4, a member of the family Flavobacteriaceae isolated from a deep-sea seamount.</title>
        <authorList>
            <person name="Zhang D.-C."/>
        </authorList>
    </citation>
    <scope>NUCLEOTIDE SEQUENCE</scope>
    <source>
        <strain evidence="8">TP-CH-4</strain>
    </source>
</reference>
<dbReference type="Gene3D" id="3.30.1120.10">
    <property type="match status" value="1"/>
</dbReference>
<reference evidence="8" key="1">
    <citation type="submission" date="2019-07" db="EMBL/GenBank/DDBJ databases">
        <authorList>
            <person name="De-Chao Zhang Q."/>
        </authorList>
    </citation>
    <scope>NUCLEOTIDE SEQUENCE</scope>
    <source>
        <strain evidence="8">TP-CH-4</strain>
    </source>
</reference>
<protein>
    <submittedName>
        <fullName evidence="8">Sulfatase-like hydrolase/transferase</fullName>
    </submittedName>
</protein>
<evidence type="ECO:0000313" key="8">
    <source>
        <dbReference type="EMBL" id="NHF60107.1"/>
    </source>
</evidence>
<keyword evidence="5 8" id="KW-0378">Hydrolase</keyword>
<evidence type="ECO:0000256" key="4">
    <source>
        <dbReference type="ARBA" id="ARBA00022729"/>
    </source>
</evidence>
<sequence length="667" mass="74376">MGKNIVLAMGTLRLIQSTFILLLFFLATPFGFAQEKPNVILIFPDNLGVGEVAAYGGARGVPTPNIDRIGAEGIRLTNFNVEYSCTPSRIAILTGRYAVRAGEDYYAGTTLWEETIAERLKSVGYATALFGKWDLGAKNWHGKREPTQQGFDEWYGIPGTTHVSQFPTMEGFDPNLQPAPYIWEGTTGTHSKKVKPFDPETRRTIDREAAEKSRAFIKEHAANGQPFFLYYAMTQLHFPALPHPDKSGTTGAGDMGDSMADVDYNVGLILDQLKASGIEDNTLVIWCTDNGAEMRRPWRGSPGPWRGYYNSAMEGGIRTPAVIRWPNRIKAGQVSNEMVHEVDLFTTILHAVGSPEAVPQDRIIDGVNQLPFLEGTQKRSNRESAIFTQRFGQIMAVKWRDWKLWYVYKTEMPDPAPDNLVRLFDLRVDPREEIDVKDYYPGVIGIMDSIVADYEATFIEHPRVSANANAADPYVAPPANSGTPVQTYARTDRNALGPRSAAMEHPDFSGAWSTTVLHRVSVINRVAEPLVPTLGSGWGDHIAITHRPDQLEVERVVFIPREIQQLVRYRFSLDGSESENSLQMGRTGKPIVSTSTWKENRLVITSLYPFQDSKTGQWLTSKVTQTLWLEPPGGTPWEPTLIVETTREGLLGGASSTNRTVYTKGYR</sequence>
<dbReference type="PANTHER" id="PTHR42693">
    <property type="entry name" value="ARYLSULFATASE FAMILY MEMBER"/>
    <property type="match status" value="1"/>
</dbReference>
<dbReference type="PANTHER" id="PTHR42693:SF42">
    <property type="entry name" value="ARYLSULFATASE G"/>
    <property type="match status" value="1"/>
</dbReference>
<dbReference type="Gene3D" id="3.40.720.10">
    <property type="entry name" value="Alkaline Phosphatase, subunit A"/>
    <property type="match status" value="1"/>
</dbReference>
<dbReference type="InterPro" id="IPR000917">
    <property type="entry name" value="Sulfatase_N"/>
</dbReference>
<comment type="cofactor">
    <cofactor evidence="1">
        <name>Ca(2+)</name>
        <dbReference type="ChEBI" id="CHEBI:29108"/>
    </cofactor>
</comment>
<dbReference type="EMBL" id="VIKU02000003">
    <property type="protein sequence ID" value="NHF60107.1"/>
    <property type="molecule type" value="Genomic_DNA"/>
</dbReference>
<comment type="similarity">
    <text evidence="2">Belongs to the sulfatase family.</text>
</comment>
<feature type="domain" description="Sulfatase N-terminal" evidence="7">
    <location>
        <begin position="37"/>
        <end position="353"/>
    </location>
</feature>